<proteinExistence type="predicted"/>
<accession>A0A7J8EBY7</accession>
<dbReference type="InterPro" id="IPR033577">
    <property type="entry name" value="AOPep"/>
</dbReference>
<dbReference type="GO" id="GO:0005730">
    <property type="term" value="C:nucleolus"/>
    <property type="evidence" value="ECO:0007669"/>
    <property type="project" value="InterPro"/>
</dbReference>
<evidence type="ECO:0000313" key="1">
    <source>
        <dbReference type="EMBL" id="KAF6432974.1"/>
    </source>
</evidence>
<reference evidence="1 2" key="1">
    <citation type="journal article" date="2020" name="Nature">
        <title>Six reference-quality genomes reveal evolution of bat adaptations.</title>
        <authorList>
            <person name="Jebb D."/>
            <person name="Huang Z."/>
            <person name="Pippel M."/>
            <person name="Hughes G.M."/>
            <person name="Lavrichenko K."/>
            <person name="Devanna P."/>
            <person name="Winkler S."/>
            <person name="Jermiin L.S."/>
            <person name="Skirmuntt E.C."/>
            <person name="Katzourakis A."/>
            <person name="Burkitt-Gray L."/>
            <person name="Ray D.A."/>
            <person name="Sullivan K.A.M."/>
            <person name="Roscito J.G."/>
            <person name="Kirilenko B.M."/>
            <person name="Davalos L.M."/>
            <person name="Corthals A.P."/>
            <person name="Power M.L."/>
            <person name="Jones G."/>
            <person name="Ransome R.D."/>
            <person name="Dechmann D.K.N."/>
            <person name="Locatelli A.G."/>
            <person name="Puechmaille S.J."/>
            <person name="Fedrigo O."/>
            <person name="Jarvis E.D."/>
            <person name="Hiller M."/>
            <person name="Vernes S.C."/>
            <person name="Myers E.W."/>
            <person name="Teeling E.C."/>
        </authorList>
    </citation>
    <scope>NUCLEOTIDE SEQUENCE [LARGE SCALE GENOMIC DNA]</scope>
    <source>
        <strain evidence="1">MMolMol1</strain>
        <tissue evidence="1">Muscle</tissue>
    </source>
</reference>
<dbReference type="EMBL" id="JACASF010000014">
    <property type="protein sequence ID" value="KAF6432974.1"/>
    <property type="molecule type" value="Genomic_DNA"/>
</dbReference>
<keyword evidence="2" id="KW-1185">Reference proteome</keyword>
<evidence type="ECO:0000313" key="2">
    <source>
        <dbReference type="Proteomes" id="UP000550707"/>
    </source>
</evidence>
<dbReference type="PANTHER" id="PTHR46627:SF1">
    <property type="entry name" value="AMINOPEPTIDASE O"/>
    <property type="match status" value="1"/>
</dbReference>
<protein>
    <submittedName>
        <fullName evidence="1">Uncharacterized protein</fullName>
    </submittedName>
</protein>
<dbReference type="AlphaFoldDB" id="A0A7J8EBY7"/>
<dbReference type="Proteomes" id="UP000550707">
    <property type="component" value="Unassembled WGS sequence"/>
</dbReference>
<organism evidence="1 2">
    <name type="scientific">Molossus molossus</name>
    <name type="common">Pallas' mastiff bat</name>
    <name type="synonym">Vespertilio molossus</name>
    <dbReference type="NCBI Taxonomy" id="27622"/>
    <lineage>
        <taxon>Eukaryota</taxon>
        <taxon>Metazoa</taxon>
        <taxon>Chordata</taxon>
        <taxon>Craniata</taxon>
        <taxon>Vertebrata</taxon>
        <taxon>Euteleostomi</taxon>
        <taxon>Mammalia</taxon>
        <taxon>Eutheria</taxon>
        <taxon>Laurasiatheria</taxon>
        <taxon>Chiroptera</taxon>
        <taxon>Yangochiroptera</taxon>
        <taxon>Molossidae</taxon>
        <taxon>Molossus</taxon>
    </lineage>
</organism>
<sequence length="130" mass="14218">MAGESPEAVSSLVILSKTRPLSLLGETSCEIRCASICGHVEYPCRFQNASAATQEIIPHRVFAPGCLRGACQEMLLQLVSPCLSAAHSVLGTHPFSRLDVLIVPANFPSLGMARYLFHWCTWREYARGNV</sequence>
<comment type="caution">
    <text evidence="1">The sequence shown here is derived from an EMBL/GenBank/DDBJ whole genome shotgun (WGS) entry which is preliminary data.</text>
</comment>
<dbReference type="GO" id="GO:0070006">
    <property type="term" value="F:metalloaminopeptidase activity"/>
    <property type="evidence" value="ECO:0007669"/>
    <property type="project" value="InterPro"/>
</dbReference>
<dbReference type="PANTHER" id="PTHR46627">
    <property type="entry name" value="AMINOPEPTIDASE O"/>
    <property type="match status" value="1"/>
</dbReference>
<gene>
    <name evidence="1" type="ORF">HJG59_001954</name>
</gene>
<name>A0A7J8EBY7_MOLMO</name>